<accession>A5TSQ0</accession>
<sequence length="55" mass="6631">MILKIMQNVIAQQKRKVRTVIMIKKKRLIAIVKFKIHKITQNLKQKNCKESRRKS</sequence>
<dbReference type="EMBL" id="CM000440">
    <property type="protein sequence ID" value="EDK87925.1"/>
    <property type="molecule type" value="Genomic_DNA"/>
</dbReference>
<gene>
    <name evidence="1" type="ORF">FNP_0106</name>
</gene>
<evidence type="ECO:0000313" key="1">
    <source>
        <dbReference type="EMBL" id="EDK87925.1"/>
    </source>
</evidence>
<dbReference type="Proteomes" id="UP000001921">
    <property type="component" value="Chromosome"/>
</dbReference>
<dbReference type="AlphaFoldDB" id="A5TSQ0"/>
<reference evidence="1" key="1">
    <citation type="submission" date="2006-07" db="EMBL/GenBank/DDBJ databases">
        <authorList>
            <person name="Qin X."/>
            <person name="Weinstock G.M."/>
        </authorList>
    </citation>
    <scope>NUCLEOTIDE SEQUENCE [LARGE SCALE GENOMIC DNA]</scope>
    <source>
        <strain evidence="1">ATCC 10953</strain>
    </source>
</reference>
<reference evidence="1" key="2">
    <citation type="submission" date="2007-05" db="EMBL/GenBank/DDBJ databases">
        <title>Genome sequence of Fusobacterium nucleatum subspecies polymorphum - a genetically tractable Fusobacterium.</title>
        <authorList>
            <person name="Karpathy S.E."/>
            <person name="Xiang Q."/>
            <person name="Gioia J."/>
            <person name="Jiang H."/>
            <person name="Liu Y."/>
            <person name="Petrosino J.F."/>
            <person name="Yerrapragada S."/>
            <person name="Fox G.E."/>
            <person name="Kinder Haake S."/>
            <person name="Weinstock G.M."/>
            <person name="Highlander S.K."/>
        </authorList>
    </citation>
    <scope>NUCLEOTIDE SEQUENCE [LARGE SCALE GENOMIC DNA]</scope>
    <source>
        <strain evidence="1">ATCC 10953</strain>
    </source>
</reference>
<protein>
    <submittedName>
        <fullName evidence="1">Uncharacterized protein</fullName>
    </submittedName>
</protein>
<proteinExistence type="predicted"/>
<dbReference type="HOGENOM" id="CLU_3025731_0_0_0"/>
<organism evidence="1">
    <name type="scientific">Fusobacterium polymorphum ATCC 10953</name>
    <dbReference type="NCBI Taxonomy" id="393480"/>
    <lineage>
        <taxon>Bacteria</taxon>
        <taxon>Fusobacteriati</taxon>
        <taxon>Fusobacteriota</taxon>
        <taxon>Fusobacteriia</taxon>
        <taxon>Fusobacteriales</taxon>
        <taxon>Fusobacteriaceae</taxon>
        <taxon>Fusobacterium</taxon>
    </lineage>
</organism>
<name>A5TSQ0_FUSNP</name>